<evidence type="ECO:0000256" key="14">
    <source>
        <dbReference type="ARBA" id="ARBA00025830"/>
    </source>
</evidence>
<evidence type="ECO:0000256" key="5">
    <source>
        <dbReference type="ARBA" id="ARBA00022547"/>
    </source>
</evidence>
<evidence type="ECO:0000256" key="7">
    <source>
        <dbReference type="ARBA" id="ARBA00022781"/>
    </source>
</evidence>
<comment type="subunit">
    <text evidence="14 15">F-type ATPases have 2 components, F(1) - the catalytic core - and F(0) - the membrane proton channel. F(1) has five subunits: alpha(3), beta(3), gamma(1), delta(1), epsilon(1). F(0) has three main subunits: a(1), b(2) and c(10-14). The alpha and beta chains form an alternating ring which encloses part of the gamma chain. F(1) is attached to F(0) by a central stalk formed by the gamma and epsilon chains, while a peripheral stalk is formed by the delta and b chains.</text>
</comment>
<keyword evidence="10 15" id="KW-0472">Membrane</keyword>
<evidence type="ECO:0000313" key="19">
    <source>
        <dbReference type="Proteomes" id="UP000509367"/>
    </source>
</evidence>
<feature type="coiled-coil region" evidence="17">
    <location>
        <begin position="81"/>
        <end position="152"/>
    </location>
</feature>
<gene>
    <name evidence="15" type="primary">atpF</name>
    <name evidence="18" type="ORF">HTY61_10965</name>
</gene>
<keyword evidence="3 15" id="KW-0813">Transport</keyword>
<keyword evidence="17" id="KW-0175">Coiled coil</keyword>
<reference evidence="18 19" key="1">
    <citation type="submission" date="2020-06" db="EMBL/GenBank/DDBJ databases">
        <title>Oricola thermophila sp. nov. isolated from a tidal sediments.</title>
        <authorList>
            <person name="Kwon K.K."/>
            <person name="Yang S.-H."/>
            <person name="Park M.-J."/>
        </authorList>
    </citation>
    <scope>NUCLEOTIDE SEQUENCE [LARGE SCALE GENOMIC DNA]</scope>
    <source>
        <strain evidence="18 19">MEBiC13590</strain>
    </source>
</reference>
<dbReference type="Proteomes" id="UP000509367">
    <property type="component" value="Chromosome"/>
</dbReference>
<dbReference type="HAMAP" id="MF_01398">
    <property type="entry name" value="ATP_synth_b_bprime"/>
    <property type="match status" value="1"/>
</dbReference>
<evidence type="ECO:0000256" key="3">
    <source>
        <dbReference type="ARBA" id="ARBA00022448"/>
    </source>
</evidence>
<dbReference type="InterPro" id="IPR050059">
    <property type="entry name" value="ATP_synthase_B_chain"/>
</dbReference>
<dbReference type="GO" id="GO:0046933">
    <property type="term" value="F:proton-transporting ATP synthase activity, rotational mechanism"/>
    <property type="evidence" value="ECO:0007669"/>
    <property type="project" value="UniProtKB-UniRule"/>
</dbReference>
<comment type="subcellular location">
    <subcellularLocation>
        <location evidence="1">Cell inner membrane</location>
        <topology evidence="1">Single-pass membrane protein</topology>
    </subcellularLocation>
    <subcellularLocation>
        <location evidence="15">Cell membrane</location>
        <topology evidence="15">Single-pass membrane protein</topology>
    </subcellularLocation>
</comment>
<evidence type="ECO:0000256" key="4">
    <source>
        <dbReference type="ARBA" id="ARBA00022475"/>
    </source>
</evidence>
<dbReference type="GO" id="GO:0046961">
    <property type="term" value="F:proton-transporting ATPase activity, rotational mechanism"/>
    <property type="evidence" value="ECO:0007669"/>
    <property type="project" value="TreeGrafter"/>
</dbReference>
<dbReference type="Gene3D" id="6.10.250.1580">
    <property type="match status" value="1"/>
</dbReference>
<dbReference type="PANTHER" id="PTHR33445">
    <property type="entry name" value="ATP SYNTHASE SUBUNIT B', CHLOROPLASTIC"/>
    <property type="match status" value="1"/>
</dbReference>
<feature type="transmembrane region" description="Helical" evidence="15">
    <location>
        <begin position="44"/>
        <end position="63"/>
    </location>
</feature>
<name>A0A6N1VH02_9HYPH</name>
<dbReference type="AlphaFoldDB" id="A0A6N1VH02"/>
<evidence type="ECO:0000256" key="6">
    <source>
        <dbReference type="ARBA" id="ARBA00022692"/>
    </source>
</evidence>
<comment type="function">
    <text evidence="12 15">F(1)F(0) ATP synthase produces ATP from ADP in the presence of a proton or sodium gradient. F-type ATPases consist of two structural domains, F(1) containing the extramembraneous catalytic core and F(0) containing the membrane proton channel, linked together by a central stalk and a peripheral stalk. During catalysis, ATP synthesis in the catalytic domain of F(1) is coupled via a rotary mechanism of the central stalk subunits to proton translocation.</text>
</comment>
<protein>
    <recommendedName>
        <fullName evidence="15">ATP synthase subunit b</fullName>
    </recommendedName>
    <alternativeName>
        <fullName evidence="15">ATP synthase F(0) sector subunit b</fullName>
    </alternativeName>
    <alternativeName>
        <fullName evidence="15">ATPase subunit I</fullName>
    </alternativeName>
    <alternativeName>
        <fullName evidence="15">F-type ATPase subunit b</fullName>
        <shortName evidence="15">F-ATPase subunit b</shortName>
    </alternativeName>
</protein>
<dbReference type="KEGG" id="orm:HTY61_10965"/>
<sequence length="194" mass="20441">MFVTQAIAEEAAHAAADAAHGAADAAHGGGAFPPFDSSTFASQLFWLVLSFGFLYWFMSRVIVPRIGSILETRQDRIAQDLDKAHELKAEADAAIAAYEQELAEAKASANEIGTKARDAAKAAAEAERQKVEKKLAKKLEEAEARITAVRDKAMSDVGTIAGETTEAIVKQLIGGTVAKGDIAKALEAAKGQGE</sequence>
<accession>A0A6N1VH02</accession>
<comment type="function">
    <text evidence="13">Component of the F(0) channel, it forms part of the peripheral stalk, linking F(1) to F(0). The b'-subunit is a diverged and duplicated form of b found in plants and photosynthetic bacteria.</text>
</comment>
<keyword evidence="19" id="KW-1185">Reference proteome</keyword>
<comment type="similarity">
    <text evidence="2 15 16">Belongs to the ATPase B chain family.</text>
</comment>
<keyword evidence="7 15" id="KW-0375">Hydrogen ion transport</keyword>
<evidence type="ECO:0000256" key="16">
    <source>
        <dbReference type="RuleBase" id="RU003848"/>
    </source>
</evidence>
<proteinExistence type="inferred from homology"/>
<keyword evidence="6 15" id="KW-0812">Transmembrane</keyword>
<evidence type="ECO:0000256" key="1">
    <source>
        <dbReference type="ARBA" id="ARBA00004377"/>
    </source>
</evidence>
<dbReference type="PANTHER" id="PTHR33445:SF1">
    <property type="entry name" value="ATP SYNTHASE SUBUNIT B"/>
    <property type="match status" value="1"/>
</dbReference>
<evidence type="ECO:0000256" key="13">
    <source>
        <dbReference type="ARBA" id="ARBA00025614"/>
    </source>
</evidence>
<evidence type="ECO:0000256" key="9">
    <source>
        <dbReference type="ARBA" id="ARBA00023065"/>
    </source>
</evidence>
<dbReference type="CDD" id="cd06503">
    <property type="entry name" value="ATP-synt_Fo_b"/>
    <property type="match status" value="1"/>
</dbReference>
<dbReference type="InterPro" id="IPR002146">
    <property type="entry name" value="ATP_synth_b/b'su_bac/chlpt"/>
</dbReference>
<evidence type="ECO:0000256" key="17">
    <source>
        <dbReference type="SAM" id="Coils"/>
    </source>
</evidence>
<dbReference type="NCBIfam" id="NF006612">
    <property type="entry name" value="PRK09174.1"/>
    <property type="match status" value="1"/>
</dbReference>
<evidence type="ECO:0000256" key="12">
    <source>
        <dbReference type="ARBA" id="ARBA00025198"/>
    </source>
</evidence>
<dbReference type="RefSeq" id="WP_175276828.1">
    <property type="nucleotide sequence ID" value="NZ_CP054836.1"/>
</dbReference>
<dbReference type="Pfam" id="PF00430">
    <property type="entry name" value="ATP-synt_B"/>
    <property type="match status" value="1"/>
</dbReference>
<evidence type="ECO:0000313" key="18">
    <source>
        <dbReference type="EMBL" id="QKV18935.1"/>
    </source>
</evidence>
<keyword evidence="9 15" id="KW-0406">Ion transport</keyword>
<evidence type="ECO:0000256" key="8">
    <source>
        <dbReference type="ARBA" id="ARBA00022989"/>
    </source>
</evidence>
<dbReference type="GO" id="GO:0045259">
    <property type="term" value="C:proton-transporting ATP synthase complex"/>
    <property type="evidence" value="ECO:0007669"/>
    <property type="project" value="UniProtKB-KW"/>
</dbReference>
<evidence type="ECO:0000256" key="10">
    <source>
        <dbReference type="ARBA" id="ARBA00023136"/>
    </source>
</evidence>
<keyword evidence="4 15" id="KW-1003">Cell membrane</keyword>
<organism evidence="18 19">
    <name type="scientific">Oricola thermophila</name>
    <dbReference type="NCBI Taxonomy" id="2742145"/>
    <lineage>
        <taxon>Bacteria</taxon>
        <taxon>Pseudomonadati</taxon>
        <taxon>Pseudomonadota</taxon>
        <taxon>Alphaproteobacteria</taxon>
        <taxon>Hyphomicrobiales</taxon>
        <taxon>Ahrensiaceae</taxon>
        <taxon>Oricola</taxon>
    </lineage>
</organism>
<evidence type="ECO:0000256" key="2">
    <source>
        <dbReference type="ARBA" id="ARBA00005513"/>
    </source>
</evidence>
<dbReference type="GO" id="GO:0005886">
    <property type="term" value="C:plasma membrane"/>
    <property type="evidence" value="ECO:0007669"/>
    <property type="project" value="UniProtKB-SubCell"/>
</dbReference>
<keyword evidence="5 15" id="KW-0138">CF(0)</keyword>
<keyword evidence="11 15" id="KW-0066">ATP synthesis</keyword>
<evidence type="ECO:0000256" key="15">
    <source>
        <dbReference type="HAMAP-Rule" id="MF_01398"/>
    </source>
</evidence>
<evidence type="ECO:0000256" key="11">
    <source>
        <dbReference type="ARBA" id="ARBA00023310"/>
    </source>
</evidence>
<keyword evidence="8 15" id="KW-1133">Transmembrane helix</keyword>
<dbReference type="EMBL" id="CP054836">
    <property type="protein sequence ID" value="QKV18935.1"/>
    <property type="molecule type" value="Genomic_DNA"/>
</dbReference>